<organism evidence="1 2">
    <name type="scientific">Mya arenaria</name>
    <name type="common">Soft-shell clam</name>
    <dbReference type="NCBI Taxonomy" id="6604"/>
    <lineage>
        <taxon>Eukaryota</taxon>
        <taxon>Metazoa</taxon>
        <taxon>Spiralia</taxon>
        <taxon>Lophotrochozoa</taxon>
        <taxon>Mollusca</taxon>
        <taxon>Bivalvia</taxon>
        <taxon>Autobranchia</taxon>
        <taxon>Heteroconchia</taxon>
        <taxon>Euheterodonta</taxon>
        <taxon>Imparidentia</taxon>
        <taxon>Neoheterodontei</taxon>
        <taxon>Myida</taxon>
        <taxon>Myoidea</taxon>
        <taxon>Myidae</taxon>
        <taxon>Mya</taxon>
    </lineage>
</organism>
<proteinExistence type="predicted"/>
<protein>
    <submittedName>
        <fullName evidence="1">Uncharacterized protein</fullName>
    </submittedName>
</protein>
<keyword evidence="2" id="KW-1185">Reference proteome</keyword>
<dbReference type="Proteomes" id="UP001164746">
    <property type="component" value="Chromosome 13"/>
</dbReference>
<sequence length="58" mass="6141">MLSSFGRGGTGAVSGLMSHDICSRGEHNGWSASSQISASHAYTFTFFSTNQTDPIDNL</sequence>
<accession>A0ABY7FRW3</accession>
<reference evidence="1" key="1">
    <citation type="submission" date="2022-11" db="EMBL/GenBank/DDBJ databases">
        <title>Centuries of genome instability and evolution in soft-shell clam transmissible cancer (bioRxiv).</title>
        <authorList>
            <person name="Hart S.F.M."/>
            <person name="Yonemitsu M.A."/>
            <person name="Giersch R.M."/>
            <person name="Beal B.F."/>
            <person name="Arriagada G."/>
            <person name="Davis B.W."/>
            <person name="Ostrander E.A."/>
            <person name="Goff S.P."/>
            <person name="Metzger M.J."/>
        </authorList>
    </citation>
    <scope>NUCLEOTIDE SEQUENCE</scope>
    <source>
        <strain evidence="1">MELC-2E11</strain>
        <tissue evidence="1">Siphon/mantle</tissue>
    </source>
</reference>
<evidence type="ECO:0000313" key="2">
    <source>
        <dbReference type="Proteomes" id="UP001164746"/>
    </source>
</evidence>
<name>A0ABY7FRW3_MYAAR</name>
<gene>
    <name evidence="1" type="ORF">MAR_038561</name>
</gene>
<evidence type="ECO:0000313" key="1">
    <source>
        <dbReference type="EMBL" id="WAR24892.1"/>
    </source>
</evidence>
<dbReference type="EMBL" id="CP111024">
    <property type="protein sequence ID" value="WAR24892.1"/>
    <property type="molecule type" value="Genomic_DNA"/>
</dbReference>